<feature type="non-terminal residue" evidence="1">
    <location>
        <position position="1"/>
    </location>
</feature>
<reference evidence="1 2" key="1">
    <citation type="journal article" date="2022" name="Allergy">
        <title>Genome assembly and annotation of Periplaneta americana reveal a comprehensive cockroach allergen profile.</title>
        <authorList>
            <person name="Wang L."/>
            <person name="Xiong Q."/>
            <person name="Saelim N."/>
            <person name="Wang L."/>
            <person name="Nong W."/>
            <person name="Wan A.T."/>
            <person name="Shi M."/>
            <person name="Liu X."/>
            <person name="Cao Q."/>
            <person name="Hui J.H.L."/>
            <person name="Sookrung N."/>
            <person name="Leung T.F."/>
            <person name="Tungtrongchitr A."/>
            <person name="Tsui S.K.W."/>
        </authorList>
    </citation>
    <scope>NUCLEOTIDE SEQUENCE [LARGE SCALE GENOMIC DNA]</scope>
    <source>
        <strain evidence="1">PWHHKU_190912</strain>
    </source>
</reference>
<comment type="caution">
    <text evidence="1">The sequence shown here is derived from an EMBL/GenBank/DDBJ whole genome shotgun (WGS) entry which is preliminary data.</text>
</comment>
<keyword evidence="2" id="KW-1185">Reference proteome</keyword>
<proteinExistence type="predicted"/>
<sequence>VSEISSKKKRYTSEDLEAAINDVKSGLPKKHNVPRATIQFHLKQDFVKSRSGPNTILTDEEEITFKKLIINSCRKGFARRNLDVFASIKEFLQLNNQPNPFTDNTPRISWYMAFLKRHPDITTRTSEAVTSSSSCVSKKAFETAYGLFPWNPDSIDYSKCLGSKEINETSAQSYSELLPKLDYEHFKLLVAEELIEKFKDIKSETEVDHSNEFYILFRMWNEVFREDVQPKIMKRQSTVLIL</sequence>
<organism evidence="1 2">
    <name type="scientific">Periplaneta americana</name>
    <name type="common">American cockroach</name>
    <name type="synonym">Blatta americana</name>
    <dbReference type="NCBI Taxonomy" id="6978"/>
    <lineage>
        <taxon>Eukaryota</taxon>
        <taxon>Metazoa</taxon>
        <taxon>Ecdysozoa</taxon>
        <taxon>Arthropoda</taxon>
        <taxon>Hexapoda</taxon>
        <taxon>Insecta</taxon>
        <taxon>Pterygota</taxon>
        <taxon>Neoptera</taxon>
        <taxon>Polyneoptera</taxon>
        <taxon>Dictyoptera</taxon>
        <taxon>Blattodea</taxon>
        <taxon>Blattoidea</taxon>
        <taxon>Blattidae</taxon>
        <taxon>Blattinae</taxon>
        <taxon>Periplaneta</taxon>
    </lineage>
</organism>
<evidence type="ECO:0000313" key="1">
    <source>
        <dbReference type="EMBL" id="KAJ4440959.1"/>
    </source>
</evidence>
<evidence type="ECO:0008006" key="3">
    <source>
        <dbReference type="Google" id="ProtNLM"/>
    </source>
</evidence>
<dbReference type="EMBL" id="JAJSOF020000015">
    <property type="protein sequence ID" value="KAJ4440959.1"/>
    <property type="molecule type" value="Genomic_DNA"/>
</dbReference>
<name>A0ABQ8T4I7_PERAM</name>
<dbReference type="Proteomes" id="UP001148838">
    <property type="component" value="Unassembled WGS sequence"/>
</dbReference>
<gene>
    <name evidence="1" type="ORF">ANN_10808</name>
</gene>
<evidence type="ECO:0000313" key="2">
    <source>
        <dbReference type="Proteomes" id="UP001148838"/>
    </source>
</evidence>
<accession>A0ABQ8T4I7</accession>
<protein>
    <recommendedName>
        <fullName evidence="3">HTH CENPB-type domain-containing protein</fullName>
    </recommendedName>
</protein>